<dbReference type="InterPro" id="IPR002716">
    <property type="entry name" value="PIN_dom"/>
</dbReference>
<dbReference type="RefSeq" id="WP_095997379.1">
    <property type="nucleotide sequence ID" value="NZ_NSLI01000002.1"/>
</dbReference>
<dbReference type="OrthoDB" id="211933at2"/>
<dbReference type="Pfam" id="PF13470">
    <property type="entry name" value="PIN_3"/>
    <property type="match status" value="1"/>
</dbReference>
<dbReference type="AlphaFoldDB" id="A0A2A2SI24"/>
<name>A0A2A2SI24_9SPHN</name>
<evidence type="ECO:0000313" key="3">
    <source>
        <dbReference type="EMBL" id="PAX08868.1"/>
    </source>
</evidence>
<organism evidence="3 4">
    <name type="scientific">Sphingomonas lenta</name>
    <dbReference type="NCBI Taxonomy" id="1141887"/>
    <lineage>
        <taxon>Bacteria</taxon>
        <taxon>Pseudomonadati</taxon>
        <taxon>Pseudomonadota</taxon>
        <taxon>Alphaproteobacteria</taxon>
        <taxon>Sphingomonadales</taxon>
        <taxon>Sphingomonadaceae</taxon>
        <taxon>Sphingomonas</taxon>
    </lineage>
</organism>
<dbReference type="SUPFAM" id="SSF88723">
    <property type="entry name" value="PIN domain-like"/>
    <property type="match status" value="1"/>
</dbReference>
<feature type="domain" description="VapC50 C-terminal" evidence="2">
    <location>
        <begin position="131"/>
        <end position="183"/>
    </location>
</feature>
<evidence type="ECO:0000313" key="4">
    <source>
        <dbReference type="Proteomes" id="UP000218151"/>
    </source>
</evidence>
<evidence type="ECO:0000259" key="1">
    <source>
        <dbReference type="Pfam" id="PF13470"/>
    </source>
</evidence>
<gene>
    <name evidence="3" type="ORF">CKY28_05805</name>
</gene>
<evidence type="ECO:0000259" key="2">
    <source>
        <dbReference type="Pfam" id="PF26343"/>
    </source>
</evidence>
<comment type="caution">
    <text evidence="3">The sequence shown here is derived from an EMBL/GenBank/DDBJ whole genome shotgun (WGS) entry which is preliminary data.</text>
</comment>
<dbReference type="EMBL" id="NSLI01000002">
    <property type="protein sequence ID" value="PAX08868.1"/>
    <property type="molecule type" value="Genomic_DNA"/>
</dbReference>
<proteinExistence type="predicted"/>
<keyword evidence="4" id="KW-1185">Reference proteome</keyword>
<feature type="domain" description="PIN" evidence="1">
    <location>
        <begin position="8"/>
        <end position="114"/>
    </location>
</feature>
<dbReference type="Pfam" id="PF26343">
    <property type="entry name" value="VapC50_C"/>
    <property type="match status" value="1"/>
</dbReference>
<dbReference type="InterPro" id="IPR058652">
    <property type="entry name" value="VapC50_C"/>
</dbReference>
<sequence length="190" mass="21335">MLVGRYGVVLDANVLYPATLRGALLRMAQERLFRPMWSDRILDEWERNVRANNQHLVDDQFARMHAIFRLFPDAYVSGQQHLRLAEPLPDPDDEHVFATAVAGAADAIVTFNIKDFPAEVADDLGVEIRHPDQFLVNVIDLDPARALKALRLQREALKNPPMVVGIYLEKLRAAGLVQTHLRLAGLAGLL</sequence>
<dbReference type="InterPro" id="IPR029060">
    <property type="entry name" value="PIN-like_dom_sf"/>
</dbReference>
<protein>
    <submittedName>
        <fullName evidence="3">PIN domain-containing protein</fullName>
    </submittedName>
</protein>
<reference evidence="4" key="1">
    <citation type="submission" date="2017-09" db="EMBL/GenBank/DDBJ databases">
        <authorList>
            <person name="Feng G."/>
            <person name="Zhu H."/>
        </authorList>
    </citation>
    <scope>NUCLEOTIDE SEQUENCE [LARGE SCALE GENOMIC DNA]</scope>
    <source>
        <strain evidence="4">1PNM-20</strain>
    </source>
</reference>
<dbReference type="Proteomes" id="UP000218151">
    <property type="component" value="Unassembled WGS sequence"/>
</dbReference>
<accession>A0A2A2SI24</accession>